<comment type="similarity">
    <text evidence="7">Belongs to the binding-protein-dependent transport system permease family.</text>
</comment>
<dbReference type="SUPFAM" id="SSF161098">
    <property type="entry name" value="MetI-like"/>
    <property type="match status" value="1"/>
</dbReference>
<evidence type="ECO:0000256" key="1">
    <source>
        <dbReference type="ARBA" id="ARBA00004651"/>
    </source>
</evidence>
<evidence type="ECO:0000256" key="4">
    <source>
        <dbReference type="ARBA" id="ARBA00022692"/>
    </source>
</evidence>
<dbReference type="Gene3D" id="1.10.3720.10">
    <property type="entry name" value="MetI-like"/>
    <property type="match status" value="1"/>
</dbReference>
<dbReference type="PANTHER" id="PTHR30151:SF19">
    <property type="entry name" value="ABC TRANSPORTER PERMEASE"/>
    <property type="match status" value="1"/>
</dbReference>
<dbReference type="CDD" id="cd06261">
    <property type="entry name" value="TM_PBP2"/>
    <property type="match status" value="1"/>
</dbReference>
<proteinExistence type="inferred from homology"/>
<evidence type="ECO:0000259" key="8">
    <source>
        <dbReference type="PROSITE" id="PS50928"/>
    </source>
</evidence>
<feature type="transmembrane region" description="Helical" evidence="7">
    <location>
        <begin position="27"/>
        <end position="49"/>
    </location>
</feature>
<sequence>MKVVKEKGHKAGDDQESKSRRFSLYTLLWRCLIGILLIVGWEAGVRLGIVDQYYWSSPTTIVEKGWFQLTQSTLIQDLLFTSGATIYGFILGTVIGAIIGLSFWWSKLYAAISEPYLVAFNAIPKLALAPVLVILIGIGFSSKVVLAFSMTVIVTALAAYSGVKQIDPDMEKLLYTLGAKRYHVFFKVVVPSSLPWIISSLRINIALALAGTIVGEFIASREGIGRMILYAGQILDIDLVWVGVTVLSFLALFMYWFVGIIERWLLKKIGQQI</sequence>
<feature type="transmembrane region" description="Helical" evidence="7">
    <location>
        <begin position="117"/>
        <end position="138"/>
    </location>
</feature>
<name>A0ABT9YJ71_9BACI</name>
<comment type="subcellular location">
    <subcellularLocation>
        <location evidence="1 7">Cell membrane</location>
        <topology evidence="1 7">Multi-pass membrane protein</topology>
    </subcellularLocation>
</comment>
<dbReference type="PROSITE" id="PS50928">
    <property type="entry name" value="ABC_TM1"/>
    <property type="match status" value="1"/>
</dbReference>
<feature type="domain" description="ABC transmembrane type-1" evidence="8">
    <location>
        <begin position="74"/>
        <end position="258"/>
    </location>
</feature>
<evidence type="ECO:0000256" key="5">
    <source>
        <dbReference type="ARBA" id="ARBA00022989"/>
    </source>
</evidence>
<dbReference type="PANTHER" id="PTHR30151">
    <property type="entry name" value="ALKANE SULFONATE ABC TRANSPORTER-RELATED, MEMBRANE SUBUNIT"/>
    <property type="match status" value="1"/>
</dbReference>
<evidence type="ECO:0000313" key="10">
    <source>
        <dbReference type="Proteomes" id="UP001225034"/>
    </source>
</evidence>
<dbReference type="InterPro" id="IPR000515">
    <property type="entry name" value="MetI-like"/>
</dbReference>
<keyword evidence="2 7" id="KW-0813">Transport</keyword>
<evidence type="ECO:0000256" key="6">
    <source>
        <dbReference type="ARBA" id="ARBA00023136"/>
    </source>
</evidence>
<dbReference type="InterPro" id="IPR035906">
    <property type="entry name" value="MetI-like_sf"/>
</dbReference>
<evidence type="ECO:0000256" key="7">
    <source>
        <dbReference type="RuleBase" id="RU363032"/>
    </source>
</evidence>
<keyword evidence="5 7" id="KW-1133">Transmembrane helix</keyword>
<keyword evidence="4 7" id="KW-0812">Transmembrane</keyword>
<keyword evidence="6 7" id="KW-0472">Membrane</keyword>
<accession>A0ABT9YJ71</accession>
<gene>
    <name evidence="9" type="ORF">J2S05_002530</name>
</gene>
<evidence type="ECO:0000313" key="9">
    <source>
        <dbReference type="EMBL" id="MDQ0207729.1"/>
    </source>
</evidence>
<organism evidence="9 10">
    <name type="scientific">Alkalicoccobacillus murimartini</name>
    <dbReference type="NCBI Taxonomy" id="171685"/>
    <lineage>
        <taxon>Bacteria</taxon>
        <taxon>Bacillati</taxon>
        <taxon>Bacillota</taxon>
        <taxon>Bacilli</taxon>
        <taxon>Bacillales</taxon>
        <taxon>Bacillaceae</taxon>
        <taxon>Alkalicoccobacillus</taxon>
    </lineage>
</organism>
<feature type="transmembrane region" description="Helical" evidence="7">
    <location>
        <begin position="144"/>
        <end position="163"/>
    </location>
</feature>
<evidence type="ECO:0000256" key="3">
    <source>
        <dbReference type="ARBA" id="ARBA00022475"/>
    </source>
</evidence>
<feature type="transmembrane region" description="Helical" evidence="7">
    <location>
        <begin position="239"/>
        <end position="258"/>
    </location>
</feature>
<dbReference type="RefSeq" id="WP_306983238.1">
    <property type="nucleotide sequence ID" value="NZ_JAUSUA010000003.1"/>
</dbReference>
<feature type="transmembrane region" description="Helical" evidence="7">
    <location>
        <begin position="86"/>
        <end position="105"/>
    </location>
</feature>
<keyword evidence="10" id="KW-1185">Reference proteome</keyword>
<dbReference type="Pfam" id="PF00528">
    <property type="entry name" value="BPD_transp_1"/>
    <property type="match status" value="1"/>
</dbReference>
<comment type="caution">
    <text evidence="9">The sequence shown here is derived from an EMBL/GenBank/DDBJ whole genome shotgun (WGS) entry which is preliminary data.</text>
</comment>
<reference evidence="9 10" key="1">
    <citation type="submission" date="2023-07" db="EMBL/GenBank/DDBJ databases">
        <title>Genomic Encyclopedia of Type Strains, Phase IV (KMG-IV): sequencing the most valuable type-strain genomes for metagenomic binning, comparative biology and taxonomic classification.</title>
        <authorList>
            <person name="Goeker M."/>
        </authorList>
    </citation>
    <scope>NUCLEOTIDE SEQUENCE [LARGE SCALE GENOMIC DNA]</scope>
    <source>
        <strain evidence="9 10">DSM 19154</strain>
    </source>
</reference>
<dbReference type="EMBL" id="JAUSUA010000003">
    <property type="protein sequence ID" value="MDQ0207729.1"/>
    <property type="molecule type" value="Genomic_DNA"/>
</dbReference>
<protein>
    <submittedName>
        <fullName evidence="9">NitT/TauT family transport system permease protein</fullName>
    </submittedName>
</protein>
<evidence type="ECO:0000256" key="2">
    <source>
        <dbReference type="ARBA" id="ARBA00022448"/>
    </source>
</evidence>
<keyword evidence="3" id="KW-1003">Cell membrane</keyword>
<dbReference type="Proteomes" id="UP001225034">
    <property type="component" value="Unassembled WGS sequence"/>
</dbReference>